<dbReference type="InterPro" id="IPR001173">
    <property type="entry name" value="Glyco_trans_2-like"/>
</dbReference>
<name>A0AAE3GWD6_9CYAN</name>
<organism evidence="2 3">
    <name type="scientific">Limnofasciculus baicalensis BBK-W-15</name>
    <dbReference type="NCBI Taxonomy" id="2699891"/>
    <lineage>
        <taxon>Bacteria</taxon>
        <taxon>Bacillati</taxon>
        <taxon>Cyanobacteriota</taxon>
        <taxon>Cyanophyceae</taxon>
        <taxon>Coleofasciculales</taxon>
        <taxon>Coleofasciculaceae</taxon>
        <taxon>Limnofasciculus</taxon>
        <taxon>Limnofasciculus baicalensis</taxon>
    </lineage>
</organism>
<dbReference type="InterPro" id="IPR050834">
    <property type="entry name" value="Glycosyltransf_2"/>
</dbReference>
<keyword evidence="3" id="KW-1185">Reference proteome</keyword>
<accession>A0AAE3GWD6</accession>
<dbReference type="EMBL" id="JAMZMM010000142">
    <property type="protein sequence ID" value="MCP2729802.1"/>
    <property type="molecule type" value="Genomic_DNA"/>
</dbReference>
<protein>
    <submittedName>
        <fullName evidence="2">Glycosyltransferase</fullName>
    </submittedName>
</protein>
<sequence length="346" mass="39637">MALKMLNCASASLGCSVKACYRSVTKNAPGIAKFFMKAQISISVIIPLPDHRGIAVEAIKNWREKQTYPQNNFEIIVVSDGSEPSLEAEIQSYLKHQDSLLRKPGENIPSLTNFAAEKALGDLLFITEAHCLPKADCLTHITQYFDENEVDVACCSSDGINQNLLAQMEQRIFDEDFVKRSKSDAWNKITVRGFGIKRSVFLDAGGFDSSYGHFSEPVLGAHLHYLGYRMGCASEAKVSHYNNFNLKYLIPSLIEYGEDEIRYRIDGNQDYCRQYFHSSTAWEQRKASSLINLRHKLKNLLIIELSKIQLFIEQKNPEKYFHIYKRLWRHAIEYGHYQAINKYLKT</sequence>
<dbReference type="SUPFAM" id="SSF53448">
    <property type="entry name" value="Nucleotide-diphospho-sugar transferases"/>
    <property type="match status" value="1"/>
</dbReference>
<dbReference type="Gene3D" id="3.90.550.10">
    <property type="entry name" value="Spore Coat Polysaccharide Biosynthesis Protein SpsA, Chain A"/>
    <property type="match status" value="1"/>
</dbReference>
<gene>
    <name evidence="2" type="ORF">NJ959_15310</name>
</gene>
<evidence type="ECO:0000313" key="3">
    <source>
        <dbReference type="Proteomes" id="UP001204953"/>
    </source>
</evidence>
<dbReference type="PROSITE" id="PS51257">
    <property type="entry name" value="PROKAR_LIPOPROTEIN"/>
    <property type="match status" value="1"/>
</dbReference>
<dbReference type="Pfam" id="PF00535">
    <property type="entry name" value="Glycos_transf_2"/>
    <property type="match status" value="1"/>
</dbReference>
<evidence type="ECO:0000259" key="1">
    <source>
        <dbReference type="Pfam" id="PF00535"/>
    </source>
</evidence>
<feature type="domain" description="Glycosyltransferase 2-like" evidence="1">
    <location>
        <begin position="43"/>
        <end position="173"/>
    </location>
</feature>
<comment type="caution">
    <text evidence="2">The sequence shown here is derived from an EMBL/GenBank/DDBJ whole genome shotgun (WGS) entry which is preliminary data.</text>
</comment>
<dbReference type="AlphaFoldDB" id="A0AAE3GWD6"/>
<dbReference type="CDD" id="cd00761">
    <property type="entry name" value="Glyco_tranf_GTA_type"/>
    <property type="match status" value="1"/>
</dbReference>
<dbReference type="PANTHER" id="PTHR43685:SF3">
    <property type="entry name" value="SLR2126 PROTEIN"/>
    <property type="match status" value="1"/>
</dbReference>
<dbReference type="Proteomes" id="UP001204953">
    <property type="component" value="Unassembled WGS sequence"/>
</dbReference>
<dbReference type="PANTHER" id="PTHR43685">
    <property type="entry name" value="GLYCOSYLTRANSFERASE"/>
    <property type="match status" value="1"/>
</dbReference>
<reference evidence="2" key="1">
    <citation type="submission" date="2022-06" db="EMBL/GenBank/DDBJ databases">
        <title>New cyanobacteria of genus Symplocastrum in benthos of Lake Baikal.</title>
        <authorList>
            <person name="Sorokovikova E."/>
            <person name="Tikhonova I."/>
            <person name="Krasnopeev A."/>
            <person name="Evseev P."/>
            <person name="Gladkikh A."/>
            <person name="Belykh O."/>
        </authorList>
    </citation>
    <scope>NUCLEOTIDE SEQUENCE</scope>
    <source>
        <strain evidence="2">BBK-W-15</strain>
    </source>
</reference>
<proteinExistence type="predicted"/>
<dbReference type="InterPro" id="IPR029044">
    <property type="entry name" value="Nucleotide-diphossugar_trans"/>
</dbReference>
<evidence type="ECO:0000313" key="2">
    <source>
        <dbReference type="EMBL" id="MCP2729802.1"/>
    </source>
</evidence>